<evidence type="ECO:0000313" key="4">
    <source>
        <dbReference type="Proteomes" id="UP001174136"/>
    </source>
</evidence>
<dbReference type="Pfam" id="PF00856">
    <property type="entry name" value="SET"/>
    <property type="match status" value="1"/>
</dbReference>
<dbReference type="Proteomes" id="UP001174136">
    <property type="component" value="Unassembled WGS sequence"/>
</dbReference>
<evidence type="ECO:0000256" key="1">
    <source>
        <dbReference type="SAM" id="MobiDB-lite"/>
    </source>
</evidence>
<proteinExistence type="predicted"/>
<accession>A0AA47N2Q7</accession>
<dbReference type="PANTHER" id="PTHR33480">
    <property type="entry name" value="SET DOMAIN-CONTAINING PROTEIN-RELATED"/>
    <property type="match status" value="1"/>
</dbReference>
<keyword evidence="4" id="KW-1185">Reference proteome</keyword>
<feature type="domain" description="SET" evidence="2">
    <location>
        <begin position="88"/>
        <end position="209"/>
    </location>
</feature>
<dbReference type="EMBL" id="JAOPHQ010001373">
    <property type="protein sequence ID" value="KAK0151227.1"/>
    <property type="molecule type" value="Genomic_DNA"/>
</dbReference>
<dbReference type="SMART" id="SM00317">
    <property type="entry name" value="SET"/>
    <property type="match status" value="1"/>
</dbReference>
<evidence type="ECO:0000313" key="3">
    <source>
        <dbReference type="EMBL" id="KAK0151227.1"/>
    </source>
</evidence>
<dbReference type="AlphaFoldDB" id="A0AA47N2Q7"/>
<protein>
    <submittedName>
        <fullName evidence="3">Histone-lysine N-methyltransferase set-1</fullName>
    </submittedName>
</protein>
<name>A0AA47N2Q7_MERPO</name>
<evidence type="ECO:0000259" key="2">
    <source>
        <dbReference type="PROSITE" id="PS50280"/>
    </source>
</evidence>
<gene>
    <name evidence="3" type="primary">set-1_6</name>
    <name evidence="3" type="ORF">N1851_007635</name>
</gene>
<sequence length="502" mass="57685">MSRWEPLLSMTADGTYMMKYEYISVTELMMSSSEHQEGRAERTPCAVRERSAPRVDGKNSVPNMAKRRQRLTPEKDASDHVISAIDKPFLEERFIDTHKGRGVFARVPIERGCFLAEYRGELISQHECSARQKKYSDKEKTFLFDFQWNGGYWCIDASKEDGSFGRLVNDDHKSPNGRMRIILVGSKPHLCLFAIDNIASGSEIRYNYGDCSWPWRALPTARLERSIVHLFVKWLAHHTSWKYSSKNCITQSKGSVSLSCASSEPMDSCSPPEKSLPSVTPMPKRSPTRAKYGRYNKKQFCLYCKKPKSKLARHLEHVHSREPDVAKAFSFNKKSHERRVLLRILTSRGNFLHNAKVSSTGTGEMVARRRPIKAKTAEDYKHCIHCQGMYARETLWRHMRYCPLQPEAKEQQTGKKRVQSLPYLSLPPPEDVSKAVWNIACEMNNDEVASVVRGERYILLLGQQMYNKSKTTSGRKENIRQKMRELARLVITARSVTPLKNL</sequence>
<feature type="region of interest" description="Disordered" evidence="1">
    <location>
        <begin position="267"/>
        <end position="289"/>
    </location>
</feature>
<dbReference type="SUPFAM" id="SSF82199">
    <property type="entry name" value="SET domain"/>
    <property type="match status" value="1"/>
</dbReference>
<dbReference type="PANTHER" id="PTHR33480:SF5">
    <property type="entry name" value="SI:DKEY-51D8.9"/>
    <property type="match status" value="1"/>
</dbReference>
<comment type="caution">
    <text evidence="3">The sequence shown here is derived from an EMBL/GenBank/DDBJ whole genome shotgun (WGS) entry which is preliminary data.</text>
</comment>
<reference evidence="3" key="1">
    <citation type="journal article" date="2023" name="Front. Mar. Sci.">
        <title>A new Merluccius polli reference genome to investigate the effects of global change in West African waters.</title>
        <authorList>
            <person name="Mateo J.L."/>
            <person name="Blanco-Fernandez C."/>
            <person name="Garcia-Vazquez E."/>
            <person name="Machado-Schiaffino G."/>
        </authorList>
    </citation>
    <scope>NUCLEOTIDE SEQUENCE</scope>
    <source>
        <strain evidence="3">C29</strain>
        <tissue evidence="3">Fin</tissue>
    </source>
</reference>
<dbReference type="Gene3D" id="2.170.270.10">
    <property type="entry name" value="SET domain"/>
    <property type="match status" value="1"/>
</dbReference>
<organism evidence="3 4">
    <name type="scientific">Merluccius polli</name>
    <name type="common">Benguela hake</name>
    <name type="synonym">Merluccius cadenati</name>
    <dbReference type="NCBI Taxonomy" id="89951"/>
    <lineage>
        <taxon>Eukaryota</taxon>
        <taxon>Metazoa</taxon>
        <taxon>Chordata</taxon>
        <taxon>Craniata</taxon>
        <taxon>Vertebrata</taxon>
        <taxon>Euteleostomi</taxon>
        <taxon>Actinopterygii</taxon>
        <taxon>Neopterygii</taxon>
        <taxon>Teleostei</taxon>
        <taxon>Neoteleostei</taxon>
        <taxon>Acanthomorphata</taxon>
        <taxon>Zeiogadaria</taxon>
        <taxon>Gadariae</taxon>
        <taxon>Gadiformes</taxon>
        <taxon>Gadoidei</taxon>
        <taxon>Merlucciidae</taxon>
        <taxon>Merluccius</taxon>
    </lineage>
</organism>
<dbReference type="InterPro" id="IPR001214">
    <property type="entry name" value="SET_dom"/>
</dbReference>
<dbReference type="InterPro" id="IPR046341">
    <property type="entry name" value="SET_dom_sf"/>
</dbReference>
<dbReference type="PROSITE" id="PS50280">
    <property type="entry name" value="SET"/>
    <property type="match status" value="1"/>
</dbReference>